<keyword evidence="3" id="KW-0812">Transmembrane</keyword>
<evidence type="ECO:0000313" key="1">
    <source>
        <dbReference type="Ensembl" id="ENSLCAP00010024831.1"/>
    </source>
</evidence>
<keyword evidence="3" id="KW-0472">Membrane</keyword>
<dbReference type="PANTHER" id="PTHR20908:SF4">
    <property type="entry name" value="SI:DKEY-5I3.5"/>
    <property type="match status" value="1"/>
</dbReference>
<dbReference type="GeneID" id="108875175"/>
<keyword evidence="2" id="KW-1185">Reference proteome</keyword>
<dbReference type="SUPFAM" id="SSF53474">
    <property type="entry name" value="alpha/beta-Hydrolases"/>
    <property type="match status" value="1"/>
</dbReference>
<dbReference type="STRING" id="8187.ENSLCAP00010024831"/>
<dbReference type="Proteomes" id="UP000694890">
    <property type="component" value="Linkage group LG10"/>
</dbReference>
<evidence type="ECO:0000313" key="3">
    <source>
        <dbReference type="RefSeq" id="XP_018519433.1"/>
    </source>
</evidence>
<protein>
    <submittedName>
        <fullName evidence="3">Transmembrane protein 53-A isoform X1</fullName>
    </submittedName>
</protein>
<organism evidence="1 2">
    <name type="scientific">Lates calcarifer</name>
    <name type="common">Barramundi</name>
    <name type="synonym">Holocentrus calcarifer</name>
    <dbReference type="NCBI Taxonomy" id="8187"/>
    <lineage>
        <taxon>Eukaryota</taxon>
        <taxon>Metazoa</taxon>
        <taxon>Chordata</taxon>
        <taxon>Craniata</taxon>
        <taxon>Vertebrata</taxon>
        <taxon>Euteleostomi</taxon>
        <taxon>Actinopterygii</taxon>
        <taxon>Neopterygii</taxon>
        <taxon>Teleostei</taxon>
        <taxon>Neoteleostei</taxon>
        <taxon>Acanthomorphata</taxon>
        <taxon>Carangaria</taxon>
        <taxon>Carangaria incertae sedis</taxon>
        <taxon>Centropomidae</taxon>
        <taxon>Lates</taxon>
    </lineage>
</organism>
<name>A0A4W6DIW7_LATCA</name>
<dbReference type="Ensembl" id="ENSLCAT00010025374.1">
    <property type="protein sequence ID" value="ENSLCAP00010024831.1"/>
    <property type="gene ID" value="ENSLCAG00010011622.1"/>
</dbReference>
<dbReference type="Pfam" id="PF05705">
    <property type="entry name" value="DUF829"/>
    <property type="match status" value="1"/>
</dbReference>
<dbReference type="AlphaFoldDB" id="A0A4W6DIW7"/>
<sequence>MLARTALSRGITAHRLSKNVTFYMNEVVSPASGCQTQASEDHKPLMLMLPWMGARPHAVAKYCDIYFRTGFDVLVVESEVQEFLWPRWGLDHGKRLLELLQSERFASRPLLVHAFSIGGFTFSQLLIHVSQDTQKYQSLTNRIKGQVFDSLVVGSLERMAIGLGKTVFPRLETLVKQVSLLYFSIFKHQTVDHFNTSIDVFWNTPIPVPALFFFCENDALSDAQTMEDLISFWRKRGIDVTAKKWEDSTHAGHLKRHPQEYLAALDFFFHSLPISTLKAKIYFQR</sequence>
<dbReference type="Proteomes" id="UP000314980">
    <property type="component" value="Unassembled WGS sequence"/>
</dbReference>
<reference evidence="3" key="2">
    <citation type="submission" date="2025-04" db="UniProtKB">
        <authorList>
            <consortium name="RefSeq"/>
        </authorList>
    </citation>
    <scope>IDENTIFICATION</scope>
    <source>
        <tissue evidence="3">Brain</tissue>
    </source>
</reference>
<dbReference type="GeneTree" id="ENSGT00530000064743"/>
<dbReference type="PANTHER" id="PTHR20908">
    <property type="entry name" value="LD15586P"/>
    <property type="match status" value="1"/>
</dbReference>
<reference evidence="1" key="3">
    <citation type="submission" date="2025-05" db="UniProtKB">
        <authorList>
            <consortium name="Ensembl"/>
        </authorList>
    </citation>
    <scope>IDENTIFICATION</scope>
</reference>
<dbReference type="KEGG" id="lcf:108875175"/>
<gene>
    <name evidence="1 3" type="primary">si:dkey-5i3.5</name>
</gene>
<dbReference type="Gene3D" id="3.40.50.1820">
    <property type="entry name" value="alpha/beta hydrolase"/>
    <property type="match status" value="1"/>
</dbReference>
<dbReference type="InterPro" id="IPR029058">
    <property type="entry name" value="AB_hydrolase_fold"/>
</dbReference>
<reference evidence="2" key="1">
    <citation type="submission" date="2015-09" db="EMBL/GenBank/DDBJ databases">
        <authorList>
            <person name="Sai Rama Sridatta P."/>
        </authorList>
    </citation>
    <scope>NUCLEOTIDE SEQUENCE [LARGE SCALE GENOMIC DNA]</scope>
</reference>
<dbReference type="RefSeq" id="XP_018519433.1">
    <property type="nucleotide sequence ID" value="XM_018663917.2"/>
</dbReference>
<dbReference type="OrthoDB" id="77878at2759"/>
<proteinExistence type="predicted"/>
<accession>A0A4W6DIW7</accession>
<dbReference type="InterPro" id="IPR008547">
    <property type="entry name" value="DUF829_TMEM53"/>
</dbReference>
<dbReference type="GO" id="GO:0017171">
    <property type="term" value="F:serine hydrolase activity"/>
    <property type="evidence" value="ECO:0007669"/>
    <property type="project" value="TreeGrafter"/>
</dbReference>
<dbReference type="InParanoid" id="A0A4W6DIW7"/>
<evidence type="ECO:0000313" key="2">
    <source>
        <dbReference type="Proteomes" id="UP000314980"/>
    </source>
</evidence>